<proteinExistence type="predicted"/>
<evidence type="ECO:0000313" key="2">
    <source>
        <dbReference type="EMBL" id="MCL2891254.1"/>
    </source>
</evidence>
<accession>A0ABT0MN42</accession>
<reference evidence="2 3" key="1">
    <citation type="submission" date="2022-02" db="EMBL/GenBank/DDBJ databases">
        <title>Description of Brenneria tiliae sp. nov. isolated from symptomatic Tilia x moltkei and Tilia x europaea trees in the UK.</title>
        <authorList>
            <person name="Kile H."/>
        </authorList>
    </citation>
    <scope>NUCLEOTIDE SEQUENCE [LARGE SCALE GENOMIC DNA]</scope>
    <source>
        <strain evidence="2 3">MC1SB4.1</strain>
    </source>
</reference>
<dbReference type="InterPro" id="IPR014944">
    <property type="entry name" value="Toxin_SymE-like"/>
</dbReference>
<dbReference type="RefSeq" id="WP_249243275.1">
    <property type="nucleotide sequence ID" value="NZ_JAKPBZ010000096.1"/>
</dbReference>
<comment type="caution">
    <text evidence="2">The sequence shown here is derived from an EMBL/GenBank/DDBJ whole genome shotgun (WGS) entry which is preliminary data.</text>
</comment>
<name>A0ABT0MN42_9GAMM</name>
<organism evidence="2 3">
    <name type="scientific">Brenneria tiliae</name>
    <dbReference type="NCBI Taxonomy" id="2914984"/>
    <lineage>
        <taxon>Bacteria</taxon>
        <taxon>Pseudomonadati</taxon>
        <taxon>Pseudomonadota</taxon>
        <taxon>Gammaproteobacteria</taxon>
        <taxon>Enterobacterales</taxon>
        <taxon>Pectobacteriaceae</taxon>
        <taxon>Brenneria</taxon>
    </lineage>
</organism>
<protein>
    <submittedName>
        <fullName evidence="2">Type I toxin-antitoxin system SymE family toxin</fullName>
    </submittedName>
</protein>
<dbReference type="EMBL" id="JAKPBZ010000096">
    <property type="protein sequence ID" value="MCL2891254.1"/>
    <property type="molecule type" value="Genomic_DNA"/>
</dbReference>
<evidence type="ECO:0000313" key="3">
    <source>
        <dbReference type="Proteomes" id="UP001203069"/>
    </source>
</evidence>
<keyword evidence="3" id="KW-1185">Reference proteome</keyword>
<feature type="domain" description="Toxin SymE-like" evidence="1">
    <location>
        <begin position="52"/>
        <end position="92"/>
    </location>
</feature>
<evidence type="ECO:0000259" key="1">
    <source>
        <dbReference type="Pfam" id="PF08845"/>
    </source>
</evidence>
<dbReference type="Pfam" id="PF08845">
    <property type="entry name" value="SymE_toxin"/>
    <property type="match status" value="1"/>
</dbReference>
<sequence length="99" mass="10854">MLTGDELVQAGFTANTLFRISLYRNGLILTRLDEDTDIASLLAELDGHDREGADWIRDNGELTLAGDWLTRCGLPGQSLNIELLPGKITIRAEQGIMLA</sequence>
<gene>
    <name evidence="2" type="ORF">MFP26_00750</name>
</gene>
<dbReference type="Proteomes" id="UP001203069">
    <property type="component" value="Unassembled WGS sequence"/>
</dbReference>